<evidence type="ECO:0000313" key="2">
    <source>
        <dbReference type="EMBL" id="VTR93292.1"/>
    </source>
</evidence>
<keyword evidence="3" id="KW-1185">Reference proteome</keyword>
<dbReference type="EMBL" id="LR593886">
    <property type="protein sequence ID" value="VTR93292.1"/>
    <property type="molecule type" value="Genomic_DNA"/>
</dbReference>
<name>A0A6P2D1J5_9BACT</name>
<evidence type="ECO:0000313" key="3">
    <source>
        <dbReference type="Proteomes" id="UP000464178"/>
    </source>
</evidence>
<feature type="compositionally biased region" description="Polar residues" evidence="1">
    <location>
        <begin position="127"/>
        <end position="145"/>
    </location>
</feature>
<dbReference type="KEGG" id="gms:SOIL9_44220"/>
<evidence type="ECO:0000256" key="1">
    <source>
        <dbReference type="SAM" id="MobiDB-lite"/>
    </source>
</evidence>
<organism evidence="2 3">
    <name type="scientific">Gemmata massiliana</name>
    <dbReference type="NCBI Taxonomy" id="1210884"/>
    <lineage>
        <taxon>Bacteria</taxon>
        <taxon>Pseudomonadati</taxon>
        <taxon>Planctomycetota</taxon>
        <taxon>Planctomycetia</taxon>
        <taxon>Gemmatales</taxon>
        <taxon>Gemmataceae</taxon>
        <taxon>Gemmata</taxon>
    </lineage>
</organism>
<feature type="region of interest" description="Disordered" evidence="1">
    <location>
        <begin position="107"/>
        <end position="145"/>
    </location>
</feature>
<dbReference type="AlphaFoldDB" id="A0A6P2D1J5"/>
<proteinExistence type="predicted"/>
<protein>
    <submittedName>
        <fullName evidence="2">Uncharacterized protein</fullName>
    </submittedName>
</protein>
<sequence length="166" mass="16693">MTVNGIGTGSATGALYDISQLLLSQGTTSITSGLGTTSAVNDVGDSARISGPGKLLGELQQLRSQDPTKFKEVTADIASQIRTAASQATGGAADFLNNLADRFQSASSTGSATGLAPAHHHHHHTGAYNQSGQAVPASVETSPTSGADLQQLFDSISATVTQALGA</sequence>
<gene>
    <name evidence="2" type="ORF">SOIL9_44220</name>
</gene>
<dbReference type="Proteomes" id="UP000464178">
    <property type="component" value="Chromosome"/>
</dbReference>
<accession>A0A6P2D1J5</accession>
<reference evidence="2 3" key="1">
    <citation type="submission" date="2019-05" db="EMBL/GenBank/DDBJ databases">
        <authorList>
            <consortium name="Science for Life Laboratories"/>
        </authorList>
    </citation>
    <scope>NUCLEOTIDE SEQUENCE [LARGE SCALE GENOMIC DNA]</scope>
    <source>
        <strain evidence="2">Soil9</strain>
    </source>
</reference>